<dbReference type="Pfam" id="PF02371">
    <property type="entry name" value="Transposase_20"/>
    <property type="match status" value="1"/>
</dbReference>
<feature type="domain" description="Transposase IS116/IS110/IS902 C-terminal" evidence="3">
    <location>
        <begin position="315"/>
        <end position="397"/>
    </location>
</feature>
<dbReference type="InterPro" id="IPR002525">
    <property type="entry name" value="Transp_IS110-like_N"/>
</dbReference>
<organism evidence="4 5">
    <name type="scientific">Actimicrobium antarcticum</name>
    <dbReference type="NCBI Taxonomy" id="1051899"/>
    <lineage>
        <taxon>Bacteria</taxon>
        <taxon>Pseudomonadati</taxon>
        <taxon>Pseudomonadota</taxon>
        <taxon>Betaproteobacteria</taxon>
        <taxon>Burkholderiales</taxon>
        <taxon>Oxalobacteraceae</taxon>
        <taxon>Actimicrobium</taxon>
    </lineage>
</organism>
<gene>
    <name evidence="4" type="ORF">GCM10022212_26940</name>
</gene>
<evidence type="ECO:0000256" key="1">
    <source>
        <dbReference type="SAM" id="MobiDB-lite"/>
    </source>
</evidence>
<accession>A0ABP7TKQ5</accession>
<dbReference type="RefSeq" id="WP_344763876.1">
    <property type="nucleotide sequence ID" value="NZ_BAAAZE010000010.1"/>
</dbReference>
<proteinExistence type="predicted"/>
<evidence type="ECO:0000313" key="5">
    <source>
        <dbReference type="Proteomes" id="UP001501353"/>
    </source>
</evidence>
<feature type="region of interest" description="Disordered" evidence="1">
    <location>
        <begin position="1"/>
        <end position="21"/>
    </location>
</feature>
<evidence type="ECO:0000259" key="3">
    <source>
        <dbReference type="Pfam" id="PF02371"/>
    </source>
</evidence>
<dbReference type="PANTHER" id="PTHR33055">
    <property type="entry name" value="TRANSPOSASE FOR INSERTION SEQUENCE ELEMENT IS1111A"/>
    <property type="match status" value="1"/>
</dbReference>
<sequence length="477" mass="52321">MAKRISGDATVSPPQPSASLPADKQLALRGLPVIHERAAGIDIGSRFHMVAVSPQLCDEPVQSFQAFAGDLVRMADWLLAVGIQTVAMESTGVYWVAVFEILESRGLEVILVNAREAKAVPGRKSDVNDAQWLQRLHACGLLRASFRPTHNIAALRTYLRARERHLDYAAAHIQHMQKALTLMNLQLHHIITDITGVTGMAIIRAIVAGERDPAVLAAHRNRCCKASEETVRAALVGNYQPEHVFALGQALRLYDFYQTCIAECDAQIEQAVAVLNLERSLPEAPLPKQKHKTKQPNDVNFDVRSALYQLTGTDLTQIHGIGPFLALRLVAECGTDLSRWKSAKHFTSWLALAPGCKISGGKVLSAHTRKTSNRIAAHLRLAAVTVGRTSTALGAFYRRLAARIGKAKAVTATARKIAIHFYNAMRFGIAYKDPGADQYEQQYRDRIVKQLHRRAAEFGFVLSSKEPLLQAASGGVS</sequence>
<evidence type="ECO:0000313" key="4">
    <source>
        <dbReference type="EMBL" id="GAA4027445.1"/>
    </source>
</evidence>
<dbReference type="Pfam" id="PF01548">
    <property type="entry name" value="DEDD_Tnp_IS110"/>
    <property type="match status" value="1"/>
</dbReference>
<keyword evidence="5" id="KW-1185">Reference proteome</keyword>
<evidence type="ECO:0000259" key="2">
    <source>
        <dbReference type="Pfam" id="PF01548"/>
    </source>
</evidence>
<feature type="domain" description="Transposase IS110-like N-terminal" evidence="2">
    <location>
        <begin position="39"/>
        <end position="183"/>
    </location>
</feature>
<dbReference type="NCBIfam" id="NF033542">
    <property type="entry name" value="transpos_IS110"/>
    <property type="match status" value="1"/>
</dbReference>
<dbReference type="Proteomes" id="UP001501353">
    <property type="component" value="Unassembled WGS sequence"/>
</dbReference>
<reference evidence="5" key="1">
    <citation type="journal article" date="2019" name="Int. J. Syst. Evol. Microbiol.">
        <title>The Global Catalogue of Microorganisms (GCM) 10K type strain sequencing project: providing services to taxonomists for standard genome sequencing and annotation.</title>
        <authorList>
            <consortium name="The Broad Institute Genomics Platform"/>
            <consortium name="The Broad Institute Genome Sequencing Center for Infectious Disease"/>
            <person name="Wu L."/>
            <person name="Ma J."/>
        </authorList>
    </citation>
    <scope>NUCLEOTIDE SEQUENCE [LARGE SCALE GENOMIC DNA]</scope>
    <source>
        <strain evidence="5">JCM 16673</strain>
    </source>
</reference>
<dbReference type="InterPro" id="IPR003346">
    <property type="entry name" value="Transposase_20"/>
</dbReference>
<comment type="caution">
    <text evidence="4">The sequence shown here is derived from an EMBL/GenBank/DDBJ whole genome shotgun (WGS) entry which is preliminary data.</text>
</comment>
<dbReference type="EMBL" id="BAAAZE010000010">
    <property type="protein sequence ID" value="GAA4027445.1"/>
    <property type="molecule type" value="Genomic_DNA"/>
</dbReference>
<protein>
    <submittedName>
        <fullName evidence="4">IS110 family transposase</fullName>
    </submittedName>
</protein>
<dbReference type="InterPro" id="IPR047650">
    <property type="entry name" value="Transpos_IS110"/>
</dbReference>
<name>A0ABP7TKQ5_9BURK</name>
<dbReference type="PANTHER" id="PTHR33055:SF13">
    <property type="entry name" value="TRANSPOSASE"/>
    <property type="match status" value="1"/>
</dbReference>